<dbReference type="EMBL" id="PFKX01000027">
    <property type="protein sequence ID" value="PIY58584.1"/>
    <property type="molecule type" value="Genomic_DNA"/>
</dbReference>
<evidence type="ECO:0000313" key="2">
    <source>
        <dbReference type="Proteomes" id="UP000230732"/>
    </source>
</evidence>
<organism evidence="1 2">
    <name type="scientific">Candidatus Yonathbacteria bacterium CG_4_10_14_0_8_um_filter_43_17</name>
    <dbReference type="NCBI Taxonomy" id="1975099"/>
    <lineage>
        <taxon>Bacteria</taxon>
        <taxon>Candidatus Yonathiibacteriota</taxon>
    </lineage>
</organism>
<accession>A0A2M7Q6J4</accession>
<proteinExistence type="predicted"/>
<evidence type="ECO:0000313" key="1">
    <source>
        <dbReference type="EMBL" id="PIY58584.1"/>
    </source>
</evidence>
<reference evidence="2" key="1">
    <citation type="submission" date="2017-09" db="EMBL/GenBank/DDBJ databases">
        <title>Depth-based differentiation of microbial function through sediment-hosted aquifers and enrichment of novel symbionts in the deep terrestrial subsurface.</title>
        <authorList>
            <person name="Probst A.J."/>
            <person name="Ladd B."/>
            <person name="Jarett J.K."/>
            <person name="Geller-Mcgrath D.E."/>
            <person name="Sieber C.M.K."/>
            <person name="Emerson J.B."/>
            <person name="Anantharaman K."/>
            <person name="Thomas B.C."/>
            <person name="Malmstrom R."/>
            <person name="Stieglmeier M."/>
            <person name="Klingl A."/>
            <person name="Woyke T."/>
            <person name="Ryan C.M."/>
            <person name="Banfield J.F."/>
        </authorList>
    </citation>
    <scope>NUCLEOTIDE SEQUENCE [LARGE SCALE GENOMIC DNA]</scope>
</reference>
<gene>
    <name evidence="1" type="ORF">COY98_01180</name>
</gene>
<dbReference type="Proteomes" id="UP000230732">
    <property type="component" value="Unassembled WGS sequence"/>
</dbReference>
<sequence length="115" mass="12758">MLARKQRVLAVVTSPLLKELWSSRDRRATNEPADHDTIFPIWDIGILPMQLARHVAMQSGCFTLIDRSASFAMGEREINSEMGGSKIRKTIPARWGMKVEAPQPTVSTDAGVPVL</sequence>
<dbReference type="AlphaFoldDB" id="A0A2M7Q6J4"/>
<name>A0A2M7Q6J4_9BACT</name>
<comment type="caution">
    <text evidence="1">The sequence shown here is derived from an EMBL/GenBank/DDBJ whole genome shotgun (WGS) entry which is preliminary data.</text>
</comment>
<protein>
    <submittedName>
        <fullName evidence="1">Uncharacterized protein</fullName>
    </submittedName>
</protein>